<feature type="region of interest" description="Disordered" evidence="7">
    <location>
        <begin position="1"/>
        <end position="43"/>
    </location>
</feature>
<evidence type="ECO:0000259" key="8">
    <source>
        <dbReference type="PROSITE" id="PS50102"/>
    </source>
</evidence>
<feature type="compositionally biased region" description="Low complexity" evidence="7">
    <location>
        <begin position="178"/>
        <end position="194"/>
    </location>
</feature>
<dbReference type="GO" id="GO:0003723">
    <property type="term" value="F:RNA binding"/>
    <property type="evidence" value="ECO:0007669"/>
    <property type="project" value="UniProtKB-UniRule"/>
</dbReference>
<dbReference type="GO" id="GO:0003743">
    <property type="term" value="F:translation initiation factor activity"/>
    <property type="evidence" value="ECO:0007669"/>
    <property type="project" value="UniProtKB-UniRule"/>
</dbReference>
<dbReference type="CDD" id="cd12933">
    <property type="entry name" value="eIF3G"/>
    <property type="match status" value="1"/>
</dbReference>
<dbReference type="Gene3D" id="3.30.70.330">
    <property type="match status" value="1"/>
</dbReference>
<evidence type="ECO:0000256" key="6">
    <source>
        <dbReference type="PROSITE-ProRule" id="PRU00176"/>
    </source>
</evidence>
<dbReference type="SUPFAM" id="SSF54928">
    <property type="entry name" value="RNA-binding domain, RBD"/>
    <property type="match status" value="1"/>
</dbReference>
<protein>
    <recommendedName>
        <fullName evidence="5">Eukaryotic translation initiation factor 3 subunit G</fullName>
        <shortName evidence="5">eIF3g</shortName>
    </recommendedName>
    <alternativeName>
        <fullName evidence="5">Eukaryotic translation initiation factor 3 RNA-binding subunit</fullName>
        <shortName evidence="5">eIF-3 RNA-binding subunit</shortName>
    </alternativeName>
    <alternativeName>
        <fullName evidence="5">Translation initiation factor eIF3 p33 subunit homolog</fullName>
        <shortName evidence="5">eIF3 p33 homolog</shortName>
    </alternativeName>
</protein>
<evidence type="ECO:0000313" key="10">
    <source>
        <dbReference type="Proteomes" id="UP000245942"/>
    </source>
</evidence>
<dbReference type="GO" id="GO:0016282">
    <property type="term" value="C:eukaryotic 43S preinitiation complex"/>
    <property type="evidence" value="ECO:0007669"/>
    <property type="project" value="UniProtKB-UniRule"/>
</dbReference>
<dbReference type="PANTHER" id="PTHR10352">
    <property type="entry name" value="EUKARYOTIC TRANSLATION INITIATION FACTOR 3 SUBUNIT G"/>
    <property type="match status" value="1"/>
</dbReference>
<keyword evidence="10" id="KW-1185">Reference proteome</keyword>
<organism evidence="9 10">
    <name type="scientific">Pseudomicrostroma glucosiphilum</name>
    <dbReference type="NCBI Taxonomy" id="1684307"/>
    <lineage>
        <taxon>Eukaryota</taxon>
        <taxon>Fungi</taxon>
        <taxon>Dikarya</taxon>
        <taxon>Basidiomycota</taxon>
        <taxon>Ustilaginomycotina</taxon>
        <taxon>Exobasidiomycetes</taxon>
        <taxon>Microstromatales</taxon>
        <taxon>Microstromatales incertae sedis</taxon>
        <taxon>Pseudomicrostroma</taxon>
    </lineage>
</organism>
<dbReference type="STRING" id="1684307.A0A316UCU5"/>
<dbReference type="PIRSF" id="PIRSF037949">
    <property type="entry name" value="Transl_init_eIF-3_RNA-bind"/>
    <property type="match status" value="1"/>
</dbReference>
<dbReference type="EMBL" id="KZ819322">
    <property type="protein sequence ID" value="PWN23057.1"/>
    <property type="molecule type" value="Genomic_DNA"/>
</dbReference>
<feature type="compositionally biased region" description="Polar residues" evidence="7">
    <location>
        <begin position="1"/>
        <end position="21"/>
    </location>
</feature>
<name>A0A316UCU5_9BASI</name>
<keyword evidence="1 5" id="KW-0963">Cytoplasm</keyword>
<reference evidence="9 10" key="1">
    <citation type="journal article" date="2018" name="Mol. Biol. Evol.">
        <title>Broad Genomic Sampling Reveals a Smut Pathogenic Ancestry of the Fungal Clade Ustilaginomycotina.</title>
        <authorList>
            <person name="Kijpornyongpan T."/>
            <person name="Mondo S.J."/>
            <person name="Barry K."/>
            <person name="Sandor L."/>
            <person name="Lee J."/>
            <person name="Lipzen A."/>
            <person name="Pangilinan J."/>
            <person name="LaButti K."/>
            <person name="Hainaut M."/>
            <person name="Henrissat B."/>
            <person name="Grigoriev I.V."/>
            <person name="Spatafora J.W."/>
            <person name="Aime M.C."/>
        </authorList>
    </citation>
    <scope>NUCLEOTIDE SEQUENCE [LARGE SCALE GENOMIC DNA]</scope>
    <source>
        <strain evidence="9 10">MCA 4718</strain>
    </source>
</reference>
<keyword evidence="3 6" id="KW-0694">RNA-binding</keyword>
<feature type="region of interest" description="Disordered" evidence="7">
    <location>
        <begin position="165"/>
        <end position="226"/>
    </location>
</feature>
<sequence>MSPSVDVATSSGPQPPRSSMNWADDVEDDVSPDVPKVEEKDEGNGVKVIVEYRTNPEGKRVKITRRIRRTLIKTTVNEAEAERKTWTKFGAEKNRPSGPHSSTTTIGENVQLKLSAGNKKAEPEPDAMDSMRAQLANKKIVCRLCKGDHFTTKCPYKDTLEAIPGAADTPEGEGSLTPAAADPSNPAVAASAAAGGAGGKYVPPSMRGGGNRTGERMGGPGLNRDDLPTLRVTNLSEDADDDDLRELFSRFGRVVRVYVGRDRETGICKGYAFVSFESREDADRARQRVDGKGYDNLILSVGWSVPRGERPGGA</sequence>
<evidence type="ECO:0000256" key="3">
    <source>
        <dbReference type="ARBA" id="ARBA00022884"/>
    </source>
</evidence>
<comment type="function">
    <text evidence="5">RNA-binding component of the eukaryotic translation initiation factor 3 (eIF-3) complex, which is involved in protein synthesis of a specialized repertoire of mRNAs and, together with other initiation factors, stimulates binding of mRNA and methionyl-tRNAi to the 40S ribosome. The eIF-3 complex specifically targets and initiates translation of a subset of mRNAs involved in cell proliferation. This subunit can bind 18S rRNA.</text>
</comment>
<accession>A0A316UCU5</accession>
<proteinExistence type="inferred from homology"/>
<dbReference type="GO" id="GO:0005852">
    <property type="term" value="C:eukaryotic translation initiation factor 3 complex"/>
    <property type="evidence" value="ECO:0007669"/>
    <property type="project" value="UniProtKB-UniRule"/>
</dbReference>
<dbReference type="InterPro" id="IPR024675">
    <property type="entry name" value="eIF3g_N"/>
</dbReference>
<feature type="domain" description="RRM" evidence="8">
    <location>
        <begin position="228"/>
        <end position="306"/>
    </location>
</feature>
<keyword evidence="4 5" id="KW-0648">Protein biosynthesis</keyword>
<dbReference type="FunFam" id="3.30.70.330:FF:000657">
    <property type="entry name" value="Eukaryotic translation initiation factor 3 subunit G"/>
    <property type="match status" value="1"/>
</dbReference>
<evidence type="ECO:0000256" key="1">
    <source>
        <dbReference type="ARBA" id="ARBA00022490"/>
    </source>
</evidence>
<dbReference type="InterPro" id="IPR035979">
    <property type="entry name" value="RBD_domain_sf"/>
</dbReference>
<dbReference type="InterPro" id="IPR017334">
    <property type="entry name" value="eIF3_g"/>
</dbReference>
<dbReference type="OrthoDB" id="639027at2759"/>
<dbReference type="Pfam" id="PF00076">
    <property type="entry name" value="RRM_1"/>
    <property type="match status" value="1"/>
</dbReference>
<dbReference type="InterPro" id="IPR000504">
    <property type="entry name" value="RRM_dom"/>
</dbReference>
<keyword evidence="2 5" id="KW-0396">Initiation factor</keyword>
<dbReference type="GO" id="GO:0033290">
    <property type="term" value="C:eukaryotic 48S preinitiation complex"/>
    <property type="evidence" value="ECO:0007669"/>
    <property type="project" value="UniProtKB-UniRule"/>
</dbReference>
<dbReference type="InterPro" id="IPR012677">
    <property type="entry name" value="Nucleotide-bd_a/b_plait_sf"/>
</dbReference>
<dbReference type="GO" id="GO:0001732">
    <property type="term" value="P:formation of cytoplasmic translation initiation complex"/>
    <property type="evidence" value="ECO:0007669"/>
    <property type="project" value="UniProtKB-UniRule"/>
</dbReference>
<dbReference type="SMART" id="SM00360">
    <property type="entry name" value="RRM"/>
    <property type="match status" value="1"/>
</dbReference>
<evidence type="ECO:0000256" key="2">
    <source>
        <dbReference type="ARBA" id="ARBA00022540"/>
    </source>
</evidence>
<dbReference type="PROSITE" id="PS50102">
    <property type="entry name" value="RRM"/>
    <property type="match status" value="1"/>
</dbReference>
<dbReference type="HAMAP" id="MF_03006">
    <property type="entry name" value="eIF3g"/>
    <property type="match status" value="1"/>
</dbReference>
<dbReference type="Pfam" id="PF12353">
    <property type="entry name" value="eIF3g"/>
    <property type="match status" value="1"/>
</dbReference>
<feature type="compositionally biased region" description="Gly residues" evidence="7">
    <location>
        <begin position="207"/>
        <end position="221"/>
    </location>
</feature>
<dbReference type="AlphaFoldDB" id="A0A316UCU5"/>
<comment type="subcellular location">
    <subcellularLocation>
        <location evidence="5">Cytoplasm</location>
    </subcellularLocation>
</comment>
<evidence type="ECO:0000313" key="9">
    <source>
        <dbReference type="EMBL" id="PWN23057.1"/>
    </source>
</evidence>
<evidence type="ECO:0000256" key="4">
    <source>
        <dbReference type="ARBA" id="ARBA00022917"/>
    </source>
</evidence>
<gene>
    <name evidence="5" type="primary">TIF35</name>
    <name evidence="9" type="ORF">BCV69DRAFT_280671</name>
</gene>
<dbReference type="Proteomes" id="UP000245942">
    <property type="component" value="Unassembled WGS sequence"/>
</dbReference>
<evidence type="ECO:0000256" key="5">
    <source>
        <dbReference type="HAMAP-Rule" id="MF_03006"/>
    </source>
</evidence>
<dbReference type="CDD" id="cd12408">
    <property type="entry name" value="RRM_eIF3G_like"/>
    <property type="match status" value="1"/>
</dbReference>
<comment type="subunit">
    <text evidence="5">Component of the eukaryotic translation initiation factor 3 (eIF-3) complex.</text>
</comment>
<comment type="similarity">
    <text evidence="5">Belongs to the eIF-3 subunit G family.</text>
</comment>
<dbReference type="InterPro" id="IPR034240">
    <property type="entry name" value="eIF3G_RRM"/>
</dbReference>
<evidence type="ECO:0000256" key="7">
    <source>
        <dbReference type="SAM" id="MobiDB-lite"/>
    </source>
</evidence>